<keyword evidence="3" id="KW-1185">Reference proteome</keyword>
<feature type="compositionally biased region" description="Polar residues" evidence="1">
    <location>
        <begin position="106"/>
        <end position="130"/>
    </location>
</feature>
<evidence type="ECO:0000313" key="3">
    <source>
        <dbReference type="Proteomes" id="UP001168877"/>
    </source>
</evidence>
<name>A0AA39T0Z0_ACESA</name>
<dbReference type="EMBL" id="JAUESC010000003">
    <property type="protein sequence ID" value="KAK0599942.1"/>
    <property type="molecule type" value="Genomic_DNA"/>
</dbReference>
<evidence type="ECO:0000256" key="1">
    <source>
        <dbReference type="SAM" id="MobiDB-lite"/>
    </source>
</evidence>
<sequence>MVRAFIAVEKELAGRVAVESEFDRVVPDSEEELVQTTTVNEELGRATIVAVDSVEEDASTVITQVQEGLGVEELSTETICHEQVSSKRGRSNSNTFSKHRMKTRSSKLQCSGSNQTVKPSQRTRSQSMNQKPHRRYHTGGANRYSR</sequence>
<proteinExistence type="predicted"/>
<gene>
    <name evidence="2" type="ORF">LWI29_010032</name>
</gene>
<evidence type="ECO:0000313" key="2">
    <source>
        <dbReference type="EMBL" id="KAK0599942.1"/>
    </source>
</evidence>
<organism evidence="2 3">
    <name type="scientific">Acer saccharum</name>
    <name type="common">Sugar maple</name>
    <dbReference type="NCBI Taxonomy" id="4024"/>
    <lineage>
        <taxon>Eukaryota</taxon>
        <taxon>Viridiplantae</taxon>
        <taxon>Streptophyta</taxon>
        <taxon>Embryophyta</taxon>
        <taxon>Tracheophyta</taxon>
        <taxon>Spermatophyta</taxon>
        <taxon>Magnoliopsida</taxon>
        <taxon>eudicotyledons</taxon>
        <taxon>Gunneridae</taxon>
        <taxon>Pentapetalae</taxon>
        <taxon>rosids</taxon>
        <taxon>malvids</taxon>
        <taxon>Sapindales</taxon>
        <taxon>Sapindaceae</taxon>
        <taxon>Hippocastanoideae</taxon>
        <taxon>Acereae</taxon>
        <taxon>Acer</taxon>
    </lineage>
</organism>
<protein>
    <submittedName>
        <fullName evidence="2">Uncharacterized protein</fullName>
    </submittedName>
</protein>
<dbReference type="AlphaFoldDB" id="A0AA39T0Z0"/>
<reference evidence="2" key="1">
    <citation type="journal article" date="2022" name="Plant J.">
        <title>Strategies of tolerance reflected in two North American maple genomes.</title>
        <authorList>
            <person name="McEvoy S.L."/>
            <person name="Sezen U.U."/>
            <person name="Trouern-Trend A."/>
            <person name="McMahon S.M."/>
            <person name="Schaberg P.G."/>
            <person name="Yang J."/>
            <person name="Wegrzyn J.L."/>
            <person name="Swenson N.G."/>
        </authorList>
    </citation>
    <scope>NUCLEOTIDE SEQUENCE</scope>
    <source>
        <strain evidence="2">NS2018</strain>
    </source>
</reference>
<accession>A0AA39T0Z0</accession>
<reference evidence="2" key="2">
    <citation type="submission" date="2023-06" db="EMBL/GenBank/DDBJ databases">
        <authorList>
            <person name="Swenson N.G."/>
            <person name="Wegrzyn J.L."/>
            <person name="Mcevoy S.L."/>
        </authorList>
    </citation>
    <scope>NUCLEOTIDE SEQUENCE</scope>
    <source>
        <strain evidence="2">NS2018</strain>
        <tissue evidence="2">Leaf</tissue>
    </source>
</reference>
<feature type="region of interest" description="Disordered" evidence="1">
    <location>
        <begin position="80"/>
        <end position="146"/>
    </location>
</feature>
<dbReference type="Proteomes" id="UP001168877">
    <property type="component" value="Unassembled WGS sequence"/>
</dbReference>
<comment type="caution">
    <text evidence="2">The sequence shown here is derived from an EMBL/GenBank/DDBJ whole genome shotgun (WGS) entry which is preliminary data.</text>
</comment>